<dbReference type="EMBL" id="LS483409">
    <property type="protein sequence ID" value="SQG78773.1"/>
    <property type="molecule type" value="Genomic_DNA"/>
</dbReference>
<evidence type="ECO:0000313" key="1">
    <source>
        <dbReference type="EMBL" id="SQG78773.1"/>
    </source>
</evidence>
<sequence length="44" mass="5206">MAKETLLKLLEESIDEIYKGDIPEDLTFDTFIKDLNNFLENEEK</sequence>
<accession>A0AA94M1F3</accession>
<proteinExistence type="predicted"/>
<evidence type="ECO:0000313" key="2">
    <source>
        <dbReference type="Proteomes" id="UP000249013"/>
    </source>
</evidence>
<organism evidence="1 2">
    <name type="scientific">Streptococcus gallolyticus</name>
    <dbReference type="NCBI Taxonomy" id="315405"/>
    <lineage>
        <taxon>Bacteria</taxon>
        <taxon>Bacillati</taxon>
        <taxon>Bacillota</taxon>
        <taxon>Bacilli</taxon>
        <taxon>Lactobacillales</taxon>
        <taxon>Streptococcaceae</taxon>
        <taxon>Streptococcus</taxon>
    </lineage>
</organism>
<dbReference type="Proteomes" id="UP000249013">
    <property type="component" value="Chromosome 1"/>
</dbReference>
<dbReference type="RefSeq" id="WP_257787377.1">
    <property type="nucleotide sequence ID" value="NZ_LS483409.1"/>
</dbReference>
<name>A0AA94M1F3_9STRE</name>
<gene>
    <name evidence="1" type="ORF">NCTC13773_00554</name>
</gene>
<dbReference type="AlphaFoldDB" id="A0AA94M1F3"/>
<protein>
    <submittedName>
        <fullName evidence="1">Uncharacterized protein</fullName>
    </submittedName>
</protein>
<reference evidence="1 2" key="1">
    <citation type="submission" date="2018-06" db="EMBL/GenBank/DDBJ databases">
        <authorList>
            <consortium name="Pathogen Informatics"/>
            <person name="Doyle S."/>
        </authorList>
    </citation>
    <scope>NUCLEOTIDE SEQUENCE [LARGE SCALE GENOMIC DNA]</scope>
    <source>
        <strain evidence="1 2">NCTC13773</strain>
    </source>
</reference>